<evidence type="ECO:0000313" key="2">
    <source>
        <dbReference type="Ensembl" id="ENSMODP00000044469.1"/>
    </source>
</evidence>
<dbReference type="OMA" id="RPNISSW"/>
<dbReference type="Proteomes" id="UP000002280">
    <property type="component" value="Chromosome 1"/>
</dbReference>
<proteinExistence type="predicted"/>
<dbReference type="GeneTree" id="ENSGT00950000186190"/>
<dbReference type="PANTHER" id="PTHR35679">
    <property type="entry name" value="RIKEN CDNA 4933402J07 GENE"/>
    <property type="match status" value="1"/>
</dbReference>
<dbReference type="PANTHER" id="PTHR35679:SF1">
    <property type="entry name" value="RIKEN CDNA 4933402J07 GENE"/>
    <property type="match status" value="1"/>
</dbReference>
<dbReference type="Pfam" id="PF15472">
    <property type="entry name" value="DUF4638"/>
    <property type="match status" value="1"/>
</dbReference>
<feature type="compositionally biased region" description="Basic and acidic residues" evidence="1">
    <location>
        <begin position="44"/>
        <end position="69"/>
    </location>
</feature>
<evidence type="ECO:0000313" key="3">
    <source>
        <dbReference type="Proteomes" id="UP000002280"/>
    </source>
</evidence>
<dbReference type="Bgee" id="ENSMODG00000044145">
    <property type="expression patterns" value="Expressed in spermatid and 14 other cell types or tissues"/>
</dbReference>
<dbReference type="GeneID" id="103096477"/>
<dbReference type="CTD" id="140519291"/>
<reference evidence="2 3" key="1">
    <citation type="journal article" date="2007" name="Nature">
        <title>Genome of the marsupial Monodelphis domestica reveals innovation in non-coding sequences.</title>
        <authorList>
            <person name="Mikkelsen T.S."/>
            <person name="Wakefield M.J."/>
            <person name="Aken B."/>
            <person name="Amemiya C.T."/>
            <person name="Chang J.L."/>
            <person name="Duke S."/>
            <person name="Garber M."/>
            <person name="Gentles A.J."/>
            <person name="Goodstadt L."/>
            <person name="Heger A."/>
            <person name="Jurka J."/>
            <person name="Kamal M."/>
            <person name="Mauceli E."/>
            <person name="Searle S.M."/>
            <person name="Sharpe T."/>
            <person name="Baker M.L."/>
            <person name="Batzer M.A."/>
            <person name="Benos P.V."/>
            <person name="Belov K."/>
            <person name="Clamp M."/>
            <person name="Cook A."/>
            <person name="Cuff J."/>
            <person name="Das R."/>
            <person name="Davidow L."/>
            <person name="Deakin J.E."/>
            <person name="Fazzari M.J."/>
            <person name="Glass J.L."/>
            <person name="Grabherr M."/>
            <person name="Greally J.M."/>
            <person name="Gu W."/>
            <person name="Hore T.A."/>
            <person name="Huttley G.A."/>
            <person name="Kleber M."/>
            <person name="Jirtle R.L."/>
            <person name="Koina E."/>
            <person name="Lee J.T."/>
            <person name="Mahony S."/>
            <person name="Marra M.A."/>
            <person name="Miller R.D."/>
            <person name="Nicholls R.D."/>
            <person name="Oda M."/>
            <person name="Papenfuss A.T."/>
            <person name="Parra Z.E."/>
            <person name="Pollock D.D."/>
            <person name="Ray D.A."/>
            <person name="Schein J.E."/>
            <person name="Speed T.P."/>
            <person name="Thompson K."/>
            <person name="VandeBerg J.L."/>
            <person name="Wade C.M."/>
            <person name="Walker J.A."/>
            <person name="Waters P.D."/>
            <person name="Webber C."/>
            <person name="Weidman J.R."/>
            <person name="Xie X."/>
            <person name="Zody M.C."/>
            <person name="Baldwin J."/>
            <person name="Abdouelleil A."/>
            <person name="Abdulkadir J."/>
            <person name="Abebe A."/>
            <person name="Abera B."/>
            <person name="Abreu J."/>
            <person name="Acer S.C."/>
            <person name="Aftuck L."/>
            <person name="Alexander A."/>
            <person name="An P."/>
            <person name="Anderson E."/>
            <person name="Anderson S."/>
            <person name="Arachi H."/>
            <person name="Azer M."/>
            <person name="Bachantsang P."/>
            <person name="Barry A."/>
            <person name="Bayul T."/>
            <person name="Berlin A."/>
            <person name="Bessette D."/>
            <person name="Bloom T."/>
            <person name="Bloom T."/>
            <person name="Boguslavskiy L."/>
            <person name="Bonnet C."/>
            <person name="Boukhgalter B."/>
            <person name="Bourzgui I."/>
            <person name="Brown A."/>
            <person name="Cahill P."/>
            <person name="Channer S."/>
            <person name="Cheshatsang Y."/>
            <person name="Chuda L."/>
            <person name="Citroen M."/>
            <person name="Collymore A."/>
            <person name="Cooke P."/>
            <person name="Costello M."/>
            <person name="D'Aco K."/>
            <person name="Daza R."/>
            <person name="De Haan G."/>
            <person name="DeGray S."/>
            <person name="DeMaso C."/>
            <person name="Dhargay N."/>
            <person name="Dooley K."/>
            <person name="Dooley E."/>
            <person name="Doricent M."/>
            <person name="Dorje P."/>
            <person name="Dorjee K."/>
            <person name="Dupes A."/>
            <person name="Elong R."/>
            <person name="Falk J."/>
            <person name="Farina A."/>
            <person name="Faro S."/>
            <person name="Ferguson D."/>
            <person name="Fisher S."/>
            <person name="Foley C.D."/>
            <person name="Franke A."/>
            <person name="Friedrich D."/>
            <person name="Gadbois L."/>
            <person name="Gearin G."/>
            <person name="Gearin C.R."/>
            <person name="Giannoukos G."/>
            <person name="Goode T."/>
            <person name="Graham J."/>
            <person name="Grandbois E."/>
            <person name="Grewal S."/>
            <person name="Gyaltsen K."/>
            <person name="Hafez N."/>
            <person name="Hagos B."/>
            <person name="Hall J."/>
            <person name="Henson C."/>
            <person name="Hollinger A."/>
            <person name="Honan T."/>
            <person name="Huard M.D."/>
            <person name="Hughes L."/>
            <person name="Hurhula B."/>
            <person name="Husby M.E."/>
            <person name="Kamat A."/>
            <person name="Kanga B."/>
            <person name="Kashin S."/>
            <person name="Khazanovich D."/>
            <person name="Kisner P."/>
            <person name="Lance K."/>
            <person name="Lara M."/>
            <person name="Lee W."/>
            <person name="Lennon N."/>
            <person name="Letendre F."/>
            <person name="LeVine R."/>
            <person name="Lipovsky A."/>
            <person name="Liu X."/>
            <person name="Liu J."/>
            <person name="Liu S."/>
            <person name="Lokyitsang T."/>
            <person name="Lokyitsang Y."/>
            <person name="Lubonja R."/>
            <person name="Lui A."/>
            <person name="MacDonald P."/>
            <person name="Magnisalis V."/>
            <person name="Maru K."/>
            <person name="Matthews C."/>
            <person name="McCusker W."/>
            <person name="McDonough S."/>
            <person name="Mehta T."/>
            <person name="Meldrim J."/>
            <person name="Meneus L."/>
            <person name="Mihai O."/>
            <person name="Mihalev A."/>
            <person name="Mihova T."/>
            <person name="Mittelman R."/>
            <person name="Mlenga V."/>
            <person name="Montmayeur A."/>
            <person name="Mulrain L."/>
            <person name="Navidi A."/>
            <person name="Naylor J."/>
            <person name="Negash T."/>
            <person name="Nguyen T."/>
            <person name="Nguyen N."/>
            <person name="Nicol R."/>
            <person name="Norbu C."/>
            <person name="Norbu N."/>
            <person name="Novod N."/>
            <person name="O'Neill B."/>
            <person name="Osman S."/>
            <person name="Markiewicz E."/>
            <person name="Oyono O.L."/>
            <person name="Patti C."/>
            <person name="Phunkhang P."/>
            <person name="Pierre F."/>
            <person name="Priest M."/>
            <person name="Raghuraman S."/>
            <person name="Rege F."/>
            <person name="Reyes R."/>
            <person name="Rise C."/>
            <person name="Rogov P."/>
            <person name="Ross K."/>
            <person name="Ryan E."/>
            <person name="Settipalli S."/>
            <person name="Shea T."/>
            <person name="Sherpa N."/>
            <person name="Shi L."/>
            <person name="Shih D."/>
            <person name="Sparrow T."/>
            <person name="Spaulding J."/>
            <person name="Stalker J."/>
            <person name="Stange-Thomann N."/>
            <person name="Stavropoulos S."/>
            <person name="Stone C."/>
            <person name="Strader C."/>
            <person name="Tesfaye S."/>
            <person name="Thomson T."/>
            <person name="Thoulutsang Y."/>
            <person name="Thoulutsang D."/>
            <person name="Topham K."/>
            <person name="Topping I."/>
            <person name="Tsamla T."/>
            <person name="Vassiliev H."/>
            <person name="Vo A."/>
            <person name="Wangchuk T."/>
            <person name="Wangdi T."/>
            <person name="Weiand M."/>
            <person name="Wilkinson J."/>
            <person name="Wilson A."/>
            <person name="Yadav S."/>
            <person name="Young G."/>
            <person name="Yu Q."/>
            <person name="Zembek L."/>
            <person name="Zhong D."/>
            <person name="Zimmer A."/>
            <person name="Zwirko Z."/>
            <person name="Jaffe D.B."/>
            <person name="Alvarez P."/>
            <person name="Brockman W."/>
            <person name="Butler J."/>
            <person name="Chin C."/>
            <person name="Gnerre S."/>
            <person name="MacCallum I."/>
            <person name="Graves J.A."/>
            <person name="Ponting C.P."/>
            <person name="Breen M."/>
            <person name="Samollow P.B."/>
            <person name="Lander E.S."/>
            <person name="Lindblad-Toh K."/>
        </authorList>
    </citation>
    <scope>NUCLEOTIDE SEQUENCE [LARGE SCALE GENOMIC DNA]</scope>
</reference>
<dbReference type="OrthoDB" id="10071349at2759"/>
<keyword evidence="3" id="KW-1185">Reference proteome</keyword>
<reference evidence="2" key="2">
    <citation type="submission" date="2025-08" db="UniProtKB">
        <authorList>
            <consortium name="Ensembl"/>
        </authorList>
    </citation>
    <scope>IDENTIFICATION</scope>
</reference>
<evidence type="ECO:0000256" key="1">
    <source>
        <dbReference type="SAM" id="MobiDB-lite"/>
    </source>
</evidence>
<feature type="region of interest" description="Disordered" evidence="1">
    <location>
        <begin position="1"/>
        <end position="84"/>
    </location>
</feature>
<dbReference type="KEGG" id="mdo:103096477"/>
<dbReference type="Ensembl" id="ENSMODT00000057956.1">
    <property type="protein sequence ID" value="ENSMODP00000044469.1"/>
    <property type="gene ID" value="ENSMODG00000044145.1"/>
</dbReference>
<accession>A0A5F8GAP4</accession>
<protein>
    <submittedName>
        <fullName evidence="2">Uncharacterized protein</fullName>
    </submittedName>
</protein>
<reference evidence="2" key="3">
    <citation type="submission" date="2025-09" db="UniProtKB">
        <authorList>
            <consortium name="Ensembl"/>
        </authorList>
    </citation>
    <scope>IDENTIFICATION</scope>
</reference>
<dbReference type="InterPro" id="IPR029171">
    <property type="entry name" value="DUF4638"/>
</dbReference>
<dbReference type="AlphaFoldDB" id="A0A5F8GAP4"/>
<sequence>MSGMAPWSSRSPNPHTTGERPNISSWSGKEKKRASVTHGNAIEGSKKVLHWEPTIEKTGWRASKERKQSDSTNFVERLEGKHGKSVAVAHKKENHQLTKTKQSLENLKHLQDHKMDQEEKKLRKLLLKPSADDEVENLTFVPILPSSPPRRPSAGRISFLIPSHTSMPQLISQSTSTLYFPASLIRYPVINPIWQSFLKNALRQIKRSSDDFSTYRDPDLPRTYSNYLNTLKEANRRLMSDSDGPDNMASTIPRLNIPRRSSLDPTNQFLQDSFSSRKGLNSKVIDPSSGFQTYDRKMKNLVDRSPIAVAPLLKPHEVLSCRYLRLSKNNIQTLLKLCKEAGMEVDIHPHMNESEMNANKIFTQKHSVAL</sequence>
<name>A0A5F8GAP4_MONDO</name>
<dbReference type="InParanoid" id="A0A5F8GAP4"/>
<organism evidence="2 3">
    <name type="scientific">Monodelphis domestica</name>
    <name type="common">Gray short-tailed opossum</name>
    <dbReference type="NCBI Taxonomy" id="13616"/>
    <lineage>
        <taxon>Eukaryota</taxon>
        <taxon>Metazoa</taxon>
        <taxon>Chordata</taxon>
        <taxon>Craniata</taxon>
        <taxon>Vertebrata</taxon>
        <taxon>Euteleostomi</taxon>
        <taxon>Mammalia</taxon>
        <taxon>Metatheria</taxon>
        <taxon>Didelphimorphia</taxon>
        <taxon>Didelphidae</taxon>
        <taxon>Monodelphis</taxon>
    </lineage>
</organism>